<feature type="chain" id="PRO_5026859587" description="SCP domain-containing protein" evidence="2">
    <location>
        <begin position="28"/>
        <end position="248"/>
    </location>
</feature>
<proteinExistence type="predicted"/>
<evidence type="ECO:0000259" key="3">
    <source>
        <dbReference type="Pfam" id="PF00188"/>
    </source>
</evidence>
<feature type="compositionally biased region" description="Pro residues" evidence="1">
    <location>
        <begin position="92"/>
        <end position="106"/>
    </location>
</feature>
<feature type="region of interest" description="Disordered" evidence="1">
    <location>
        <begin position="83"/>
        <end position="126"/>
    </location>
</feature>
<dbReference type="RefSeq" id="WP_160646062.1">
    <property type="nucleotide sequence ID" value="NZ_SIJB01000023.1"/>
</dbReference>
<sequence length="248" mass="27502">MKKGMFLSIAAATALFVSSLGINSADASQVQVKTYKVSYQFNQEDINKMVESLLAQVGSQYQIDINKLLEQIDLGKNTKVVKKPQVVSKPNNPTPAQPAKPTPPPSNNESTTEKEPTKEESSKLSAYEQEVVDLTNAERAKEGLPALKVDEKLSEVARIKSADMQSNRYFDHNSPTYGSPFDMMKSFGVSYRSAGENIAYGQKTPQEVVTAWMNSKGHRDNIMNSSYTHIGVGYVEQGNYWTQMFIGK</sequence>
<keyword evidence="2" id="KW-0732">Signal</keyword>
<dbReference type="NCBIfam" id="TIGR02909">
    <property type="entry name" value="spore_YkwD"/>
    <property type="match status" value="1"/>
</dbReference>
<dbReference type="SUPFAM" id="SSF55797">
    <property type="entry name" value="PR-1-like"/>
    <property type="match status" value="1"/>
</dbReference>
<dbReference type="EMBL" id="SIJB01000023">
    <property type="protein sequence ID" value="NBI29265.1"/>
    <property type="molecule type" value="Genomic_DNA"/>
</dbReference>
<keyword evidence="5" id="KW-1185">Reference proteome</keyword>
<comment type="caution">
    <text evidence="4">The sequence shown here is derived from an EMBL/GenBank/DDBJ whole genome shotgun (WGS) entry which is preliminary data.</text>
</comment>
<feature type="domain" description="SCP" evidence="3">
    <location>
        <begin position="132"/>
        <end position="245"/>
    </location>
</feature>
<organism evidence="4 5">
    <name type="scientific">Chengkuizengella marina</name>
    <dbReference type="NCBI Taxonomy" id="2507566"/>
    <lineage>
        <taxon>Bacteria</taxon>
        <taxon>Bacillati</taxon>
        <taxon>Bacillota</taxon>
        <taxon>Bacilli</taxon>
        <taxon>Bacillales</taxon>
        <taxon>Paenibacillaceae</taxon>
        <taxon>Chengkuizengella</taxon>
    </lineage>
</organism>
<dbReference type="OrthoDB" id="9783944at2"/>
<reference evidence="4 5" key="1">
    <citation type="submission" date="2019-01" db="EMBL/GenBank/DDBJ databases">
        <title>Chengkuizengella sp. nov., isolated from deep-sea sediment of East Pacific Ocean.</title>
        <authorList>
            <person name="Yang J."/>
            <person name="Lai Q."/>
            <person name="Shao Z."/>
        </authorList>
    </citation>
    <scope>NUCLEOTIDE SEQUENCE [LARGE SCALE GENOMIC DNA]</scope>
    <source>
        <strain evidence="4 5">YPA3-1-1</strain>
    </source>
</reference>
<feature type="signal peptide" evidence="2">
    <location>
        <begin position="1"/>
        <end position="27"/>
    </location>
</feature>
<evidence type="ECO:0000313" key="4">
    <source>
        <dbReference type="EMBL" id="NBI29265.1"/>
    </source>
</evidence>
<evidence type="ECO:0000256" key="1">
    <source>
        <dbReference type="SAM" id="MobiDB-lite"/>
    </source>
</evidence>
<dbReference type="Gene3D" id="3.40.33.10">
    <property type="entry name" value="CAP"/>
    <property type="match status" value="1"/>
</dbReference>
<dbReference type="PANTHER" id="PTHR31157">
    <property type="entry name" value="SCP DOMAIN-CONTAINING PROTEIN"/>
    <property type="match status" value="1"/>
</dbReference>
<dbReference type="Proteomes" id="UP000448943">
    <property type="component" value="Unassembled WGS sequence"/>
</dbReference>
<gene>
    <name evidence="4" type="ORF">ERL59_09870</name>
</gene>
<dbReference type="Pfam" id="PF00188">
    <property type="entry name" value="CAP"/>
    <property type="match status" value="1"/>
</dbReference>
<accession>A0A6N9Q374</accession>
<dbReference type="CDD" id="cd05379">
    <property type="entry name" value="CAP_bacterial"/>
    <property type="match status" value="1"/>
</dbReference>
<evidence type="ECO:0000256" key="2">
    <source>
        <dbReference type="SAM" id="SignalP"/>
    </source>
</evidence>
<dbReference type="InterPro" id="IPR014258">
    <property type="entry name" value="CAP_domain_YkwD-like"/>
</dbReference>
<dbReference type="AlphaFoldDB" id="A0A6N9Q374"/>
<name>A0A6N9Q374_9BACL</name>
<feature type="compositionally biased region" description="Basic and acidic residues" evidence="1">
    <location>
        <begin position="111"/>
        <end position="122"/>
    </location>
</feature>
<evidence type="ECO:0000313" key="5">
    <source>
        <dbReference type="Proteomes" id="UP000448943"/>
    </source>
</evidence>
<dbReference type="InterPro" id="IPR014044">
    <property type="entry name" value="CAP_dom"/>
</dbReference>
<protein>
    <recommendedName>
        <fullName evidence="3">SCP domain-containing protein</fullName>
    </recommendedName>
</protein>
<dbReference type="InterPro" id="IPR035940">
    <property type="entry name" value="CAP_sf"/>
</dbReference>
<dbReference type="PANTHER" id="PTHR31157:SF1">
    <property type="entry name" value="SCP DOMAIN-CONTAINING PROTEIN"/>
    <property type="match status" value="1"/>
</dbReference>